<dbReference type="PROSITE" id="PS50110">
    <property type="entry name" value="RESPONSE_REGULATORY"/>
    <property type="match status" value="1"/>
</dbReference>
<evidence type="ECO:0000259" key="4">
    <source>
        <dbReference type="PROSITE" id="PS50110"/>
    </source>
</evidence>
<dbReference type="AlphaFoldDB" id="A0A7C5MDT9"/>
<sequence length="131" mass="15269">MEREKILVVDDDKKNRYLVSFLLEKEGFEIIIATNGLERIEAAKKQQVDLIIMHIKMPKMNGYEATRRIRRLKKYKSIPIIALTSYAVMEDKEKVMKAGCTGYMSKPITPEIFTEEIKKFLEVKHEKSNSS</sequence>
<keyword evidence="2" id="KW-0902">Two-component regulatory system</keyword>
<evidence type="ECO:0000313" key="5">
    <source>
        <dbReference type="EMBL" id="HHF58320.1"/>
    </source>
</evidence>
<evidence type="ECO:0000256" key="2">
    <source>
        <dbReference type="ARBA" id="ARBA00023012"/>
    </source>
</evidence>
<proteinExistence type="predicted"/>
<accession>A0A7C5MDT9</accession>
<comment type="caution">
    <text evidence="5">The sequence shown here is derived from an EMBL/GenBank/DDBJ whole genome shotgun (WGS) entry which is preliminary data.</text>
</comment>
<dbReference type="PANTHER" id="PTHR45339:SF1">
    <property type="entry name" value="HYBRID SIGNAL TRANSDUCTION HISTIDINE KINASE J"/>
    <property type="match status" value="1"/>
</dbReference>
<dbReference type="InterPro" id="IPR011006">
    <property type="entry name" value="CheY-like_superfamily"/>
</dbReference>
<reference evidence="5" key="1">
    <citation type="journal article" date="2020" name="mSystems">
        <title>Genome- and Community-Level Interaction Insights into Carbon Utilization and Element Cycling Functions of Hydrothermarchaeota in Hydrothermal Sediment.</title>
        <authorList>
            <person name="Zhou Z."/>
            <person name="Liu Y."/>
            <person name="Xu W."/>
            <person name="Pan J."/>
            <person name="Luo Z.H."/>
            <person name="Li M."/>
        </authorList>
    </citation>
    <scope>NUCLEOTIDE SEQUENCE [LARGE SCALE GENOMIC DNA]</scope>
    <source>
        <strain evidence="5">HyVt-94</strain>
    </source>
</reference>
<dbReference type="PANTHER" id="PTHR45339">
    <property type="entry name" value="HYBRID SIGNAL TRANSDUCTION HISTIDINE KINASE J"/>
    <property type="match status" value="1"/>
</dbReference>
<dbReference type="Pfam" id="PF00072">
    <property type="entry name" value="Response_reg"/>
    <property type="match status" value="1"/>
</dbReference>
<feature type="domain" description="Response regulatory" evidence="4">
    <location>
        <begin position="5"/>
        <end position="121"/>
    </location>
</feature>
<organism evidence="5">
    <name type="scientific">candidate division WOR-3 bacterium</name>
    <dbReference type="NCBI Taxonomy" id="2052148"/>
    <lineage>
        <taxon>Bacteria</taxon>
        <taxon>Bacteria division WOR-3</taxon>
    </lineage>
</organism>
<keyword evidence="1" id="KW-0597">Phosphoprotein</keyword>
<dbReference type="SUPFAM" id="SSF52172">
    <property type="entry name" value="CheY-like"/>
    <property type="match status" value="1"/>
</dbReference>
<protein>
    <submittedName>
        <fullName evidence="5">Response regulator</fullName>
    </submittedName>
</protein>
<dbReference type="GO" id="GO:0000160">
    <property type="term" value="P:phosphorelay signal transduction system"/>
    <property type="evidence" value="ECO:0007669"/>
    <property type="project" value="UniProtKB-KW"/>
</dbReference>
<gene>
    <name evidence="5" type="ORF">ENL41_02725</name>
</gene>
<dbReference type="SMART" id="SM00448">
    <property type="entry name" value="REC"/>
    <property type="match status" value="1"/>
</dbReference>
<dbReference type="Proteomes" id="UP000886014">
    <property type="component" value="Unassembled WGS sequence"/>
</dbReference>
<evidence type="ECO:0000256" key="3">
    <source>
        <dbReference type="PROSITE-ProRule" id="PRU00169"/>
    </source>
</evidence>
<dbReference type="EMBL" id="DRTV01000194">
    <property type="protein sequence ID" value="HHF58320.1"/>
    <property type="molecule type" value="Genomic_DNA"/>
</dbReference>
<evidence type="ECO:0000256" key="1">
    <source>
        <dbReference type="ARBA" id="ARBA00022553"/>
    </source>
</evidence>
<comment type="caution">
    <text evidence="3">Lacks conserved residue(s) required for the propagation of feature annotation.</text>
</comment>
<name>A0A7C5MDT9_UNCW3</name>
<dbReference type="InterPro" id="IPR001789">
    <property type="entry name" value="Sig_transdc_resp-reg_receiver"/>
</dbReference>
<dbReference type="Gene3D" id="3.40.50.2300">
    <property type="match status" value="1"/>
</dbReference>